<sequence length="94" mass="10346">MLIINCNGSETLYEPTNLEMGDLKSIVAVISARSVENSLQFSSCKNWVHVTLSSAITDRGPSAHKTVPRQVSLVLPRDFSCSFQVKESFAGMRL</sequence>
<organism evidence="1">
    <name type="scientific">Physcomitrium patens</name>
    <name type="common">Spreading-leaved earth moss</name>
    <name type="synonym">Physcomitrella patens</name>
    <dbReference type="NCBI Taxonomy" id="3218"/>
    <lineage>
        <taxon>Eukaryota</taxon>
        <taxon>Viridiplantae</taxon>
        <taxon>Streptophyta</taxon>
        <taxon>Embryophyta</taxon>
        <taxon>Bryophyta</taxon>
        <taxon>Bryophytina</taxon>
        <taxon>Bryopsida</taxon>
        <taxon>Funariidae</taxon>
        <taxon>Funariales</taxon>
        <taxon>Funariaceae</taxon>
        <taxon>Physcomitrium</taxon>
    </lineage>
</organism>
<reference evidence="2" key="3">
    <citation type="submission" date="2020-12" db="UniProtKB">
        <authorList>
            <consortium name="EnsemblPlants"/>
        </authorList>
    </citation>
    <scope>IDENTIFICATION</scope>
</reference>
<proteinExistence type="predicted"/>
<accession>A0A2K1JXH3</accession>
<name>A0A2K1JXH3_PHYPA</name>
<evidence type="ECO:0000313" key="2">
    <source>
        <dbReference type="EnsemblPlants" id="PAC:32900632.CDS.1"/>
    </source>
</evidence>
<dbReference type="Gramene" id="Pp3c10_2981V3.1">
    <property type="protein sequence ID" value="PAC:32900632.CDS.1"/>
    <property type="gene ID" value="Pp3c10_2981"/>
</dbReference>
<dbReference type="Proteomes" id="UP000006727">
    <property type="component" value="Chromosome 10"/>
</dbReference>
<protein>
    <submittedName>
        <fullName evidence="1 2">Uncharacterized protein</fullName>
    </submittedName>
</protein>
<dbReference type="AlphaFoldDB" id="A0A2K1JXH3"/>
<evidence type="ECO:0000313" key="1">
    <source>
        <dbReference type="EMBL" id="PNR46221.1"/>
    </source>
</evidence>
<gene>
    <name evidence="1" type="ORF">PHYPA_013340</name>
</gene>
<dbReference type="EMBL" id="ABEU02000010">
    <property type="protein sequence ID" value="PNR46221.1"/>
    <property type="molecule type" value="Genomic_DNA"/>
</dbReference>
<evidence type="ECO:0000313" key="3">
    <source>
        <dbReference type="Proteomes" id="UP000006727"/>
    </source>
</evidence>
<dbReference type="EnsemblPlants" id="Pp3c10_2981V3.1">
    <property type="protein sequence ID" value="PAC:32900632.CDS.1"/>
    <property type="gene ID" value="Pp3c10_2981"/>
</dbReference>
<keyword evidence="3" id="KW-1185">Reference proteome</keyword>
<reference evidence="1 3" key="1">
    <citation type="journal article" date="2008" name="Science">
        <title>The Physcomitrella genome reveals evolutionary insights into the conquest of land by plants.</title>
        <authorList>
            <person name="Rensing S."/>
            <person name="Lang D."/>
            <person name="Zimmer A."/>
            <person name="Terry A."/>
            <person name="Salamov A."/>
            <person name="Shapiro H."/>
            <person name="Nishiyama T."/>
            <person name="Perroud P.-F."/>
            <person name="Lindquist E."/>
            <person name="Kamisugi Y."/>
            <person name="Tanahashi T."/>
            <person name="Sakakibara K."/>
            <person name="Fujita T."/>
            <person name="Oishi K."/>
            <person name="Shin-I T."/>
            <person name="Kuroki Y."/>
            <person name="Toyoda A."/>
            <person name="Suzuki Y."/>
            <person name="Hashimoto A."/>
            <person name="Yamaguchi K."/>
            <person name="Sugano A."/>
            <person name="Kohara Y."/>
            <person name="Fujiyama A."/>
            <person name="Anterola A."/>
            <person name="Aoki S."/>
            <person name="Ashton N."/>
            <person name="Barbazuk W.B."/>
            <person name="Barker E."/>
            <person name="Bennetzen J."/>
            <person name="Bezanilla M."/>
            <person name="Blankenship R."/>
            <person name="Cho S.H."/>
            <person name="Dutcher S."/>
            <person name="Estelle M."/>
            <person name="Fawcett J.A."/>
            <person name="Gundlach H."/>
            <person name="Hanada K."/>
            <person name="Heyl A."/>
            <person name="Hicks K.A."/>
            <person name="Hugh J."/>
            <person name="Lohr M."/>
            <person name="Mayer K."/>
            <person name="Melkozernov A."/>
            <person name="Murata T."/>
            <person name="Nelson D."/>
            <person name="Pils B."/>
            <person name="Prigge M."/>
            <person name="Reiss B."/>
            <person name="Renner T."/>
            <person name="Rombauts S."/>
            <person name="Rushton P."/>
            <person name="Sanderfoot A."/>
            <person name="Schween G."/>
            <person name="Shiu S.-H."/>
            <person name="Stueber K."/>
            <person name="Theodoulou F.L."/>
            <person name="Tu H."/>
            <person name="Van de Peer Y."/>
            <person name="Verrier P.J."/>
            <person name="Waters E."/>
            <person name="Wood A."/>
            <person name="Yang L."/>
            <person name="Cove D."/>
            <person name="Cuming A."/>
            <person name="Hasebe M."/>
            <person name="Lucas S."/>
            <person name="Mishler D.B."/>
            <person name="Reski R."/>
            <person name="Grigoriev I."/>
            <person name="Quatrano R.S."/>
            <person name="Boore J.L."/>
        </authorList>
    </citation>
    <scope>NUCLEOTIDE SEQUENCE [LARGE SCALE GENOMIC DNA]</scope>
    <source>
        <strain evidence="2 3">cv. Gransden 2004</strain>
    </source>
</reference>
<dbReference type="InParanoid" id="A0A2K1JXH3"/>
<reference evidence="1 3" key="2">
    <citation type="journal article" date="2018" name="Plant J.">
        <title>The Physcomitrella patens chromosome-scale assembly reveals moss genome structure and evolution.</title>
        <authorList>
            <person name="Lang D."/>
            <person name="Ullrich K.K."/>
            <person name="Murat F."/>
            <person name="Fuchs J."/>
            <person name="Jenkins J."/>
            <person name="Haas F.B."/>
            <person name="Piednoel M."/>
            <person name="Gundlach H."/>
            <person name="Van Bel M."/>
            <person name="Meyberg R."/>
            <person name="Vives C."/>
            <person name="Morata J."/>
            <person name="Symeonidi A."/>
            <person name="Hiss M."/>
            <person name="Muchero W."/>
            <person name="Kamisugi Y."/>
            <person name="Saleh O."/>
            <person name="Blanc G."/>
            <person name="Decker E.L."/>
            <person name="van Gessel N."/>
            <person name="Grimwood J."/>
            <person name="Hayes R.D."/>
            <person name="Graham S.W."/>
            <person name="Gunter L.E."/>
            <person name="McDaniel S.F."/>
            <person name="Hoernstein S.N.W."/>
            <person name="Larsson A."/>
            <person name="Li F.W."/>
            <person name="Perroud P.F."/>
            <person name="Phillips J."/>
            <person name="Ranjan P."/>
            <person name="Rokshar D.S."/>
            <person name="Rothfels C.J."/>
            <person name="Schneider L."/>
            <person name="Shu S."/>
            <person name="Stevenson D.W."/>
            <person name="Thummler F."/>
            <person name="Tillich M."/>
            <person name="Villarreal Aguilar J.C."/>
            <person name="Widiez T."/>
            <person name="Wong G.K."/>
            <person name="Wymore A."/>
            <person name="Zhang Y."/>
            <person name="Zimmer A.D."/>
            <person name="Quatrano R.S."/>
            <person name="Mayer K.F.X."/>
            <person name="Goodstein D."/>
            <person name="Casacuberta J.M."/>
            <person name="Vandepoele K."/>
            <person name="Reski R."/>
            <person name="Cuming A.C."/>
            <person name="Tuskan G.A."/>
            <person name="Maumus F."/>
            <person name="Salse J."/>
            <person name="Schmutz J."/>
            <person name="Rensing S.A."/>
        </authorList>
    </citation>
    <scope>NUCLEOTIDE SEQUENCE [LARGE SCALE GENOMIC DNA]</scope>
    <source>
        <strain evidence="2 3">cv. Gransden 2004</strain>
    </source>
</reference>